<accession>A0A1I6TP08</accession>
<sequence>MRGATAAVVTITATTELTLLAIPCDMLDELVRDKPTVTREIGRQIEQWNREATGRSAGDQGSTMAKSGSGSAR</sequence>
<name>A0A1I6TP08_9PSEU</name>
<gene>
    <name evidence="2" type="ORF">SAMN05660874_04150</name>
</gene>
<evidence type="ECO:0000313" key="2">
    <source>
        <dbReference type="EMBL" id="SFS90894.1"/>
    </source>
</evidence>
<dbReference type="Proteomes" id="UP000198852">
    <property type="component" value="Unassembled WGS sequence"/>
</dbReference>
<dbReference type="AlphaFoldDB" id="A0A1I6TP08"/>
<evidence type="ECO:0000256" key="1">
    <source>
        <dbReference type="SAM" id="MobiDB-lite"/>
    </source>
</evidence>
<dbReference type="EMBL" id="FOZX01000007">
    <property type="protein sequence ID" value="SFS90894.1"/>
    <property type="molecule type" value="Genomic_DNA"/>
</dbReference>
<evidence type="ECO:0000313" key="3">
    <source>
        <dbReference type="Proteomes" id="UP000198852"/>
    </source>
</evidence>
<keyword evidence="3" id="KW-1185">Reference proteome</keyword>
<organism evidence="2 3">
    <name type="scientific">Saccharopolyspora flava</name>
    <dbReference type="NCBI Taxonomy" id="95161"/>
    <lineage>
        <taxon>Bacteria</taxon>
        <taxon>Bacillati</taxon>
        <taxon>Actinomycetota</taxon>
        <taxon>Actinomycetes</taxon>
        <taxon>Pseudonocardiales</taxon>
        <taxon>Pseudonocardiaceae</taxon>
        <taxon>Saccharopolyspora</taxon>
    </lineage>
</organism>
<feature type="region of interest" description="Disordered" evidence="1">
    <location>
        <begin position="49"/>
        <end position="73"/>
    </location>
</feature>
<proteinExistence type="predicted"/>
<protein>
    <submittedName>
        <fullName evidence="2">Uncharacterized protein</fullName>
    </submittedName>
</protein>
<feature type="compositionally biased region" description="Polar residues" evidence="1">
    <location>
        <begin position="59"/>
        <end position="73"/>
    </location>
</feature>
<reference evidence="3" key="1">
    <citation type="submission" date="2016-10" db="EMBL/GenBank/DDBJ databases">
        <authorList>
            <person name="Varghese N."/>
            <person name="Submissions S."/>
        </authorList>
    </citation>
    <scope>NUCLEOTIDE SEQUENCE [LARGE SCALE GENOMIC DNA]</scope>
    <source>
        <strain evidence="3">DSM 44771</strain>
    </source>
</reference>